<evidence type="ECO:0000256" key="1">
    <source>
        <dbReference type="ARBA" id="ARBA00004606"/>
    </source>
</evidence>
<keyword evidence="4" id="KW-0812">Transmembrane</keyword>
<dbReference type="Proteomes" id="UP000835052">
    <property type="component" value="Unassembled WGS sequence"/>
</dbReference>
<keyword evidence="5" id="KW-0735">Signal-anchor</keyword>
<keyword evidence="3" id="KW-0808">Transferase</keyword>
<feature type="signal peptide" evidence="8">
    <location>
        <begin position="1"/>
        <end position="22"/>
    </location>
</feature>
<gene>
    <name evidence="10" type="ORF">CAUJ_LOCUS1420</name>
</gene>
<dbReference type="InterPro" id="IPR003378">
    <property type="entry name" value="Fringe-like_glycosylTrfase"/>
</dbReference>
<evidence type="ECO:0000256" key="3">
    <source>
        <dbReference type="ARBA" id="ARBA00022679"/>
    </source>
</evidence>
<name>A0A8S1GRC6_9PELO</name>
<reference evidence="10" key="1">
    <citation type="submission" date="2020-10" db="EMBL/GenBank/DDBJ databases">
        <authorList>
            <person name="Kikuchi T."/>
        </authorList>
    </citation>
    <scope>NUCLEOTIDE SEQUENCE</scope>
    <source>
        <strain evidence="10">NKZ352</strain>
    </source>
</reference>
<dbReference type="GO" id="GO:0016020">
    <property type="term" value="C:membrane"/>
    <property type="evidence" value="ECO:0007669"/>
    <property type="project" value="UniProtKB-SubCell"/>
</dbReference>
<comment type="caution">
    <text evidence="10">The sequence shown here is derived from an EMBL/GenBank/DDBJ whole genome shotgun (WGS) entry which is preliminary data.</text>
</comment>
<protein>
    <recommendedName>
        <fullName evidence="9">Fringe-like glycosyltransferase domain-containing protein</fullName>
    </recommendedName>
</protein>
<dbReference type="AlphaFoldDB" id="A0A8S1GRC6"/>
<evidence type="ECO:0000256" key="8">
    <source>
        <dbReference type="SAM" id="SignalP"/>
    </source>
</evidence>
<feature type="domain" description="Fringe-like glycosyltransferase" evidence="9">
    <location>
        <begin position="26"/>
        <end position="89"/>
    </location>
</feature>
<feature type="domain" description="Fringe-like glycosyltransferase" evidence="9">
    <location>
        <begin position="90"/>
        <end position="168"/>
    </location>
</feature>
<accession>A0A8S1GRC6</accession>
<proteinExistence type="predicted"/>
<evidence type="ECO:0000256" key="5">
    <source>
        <dbReference type="ARBA" id="ARBA00022968"/>
    </source>
</evidence>
<keyword evidence="6" id="KW-1133">Transmembrane helix</keyword>
<evidence type="ECO:0000256" key="7">
    <source>
        <dbReference type="ARBA" id="ARBA00023136"/>
    </source>
</evidence>
<keyword evidence="11" id="KW-1185">Reference proteome</keyword>
<organism evidence="10 11">
    <name type="scientific">Caenorhabditis auriculariae</name>
    <dbReference type="NCBI Taxonomy" id="2777116"/>
    <lineage>
        <taxon>Eukaryota</taxon>
        <taxon>Metazoa</taxon>
        <taxon>Ecdysozoa</taxon>
        <taxon>Nematoda</taxon>
        <taxon>Chromadorea</taxon>
        <taxon>Rhabditida</taxon>
        <taxon>Rhabditina</taxon>
        <taxon>Rhabditomorpha</taxon>
        <taxon>Rhabditoidea</taxon>
        <taxon>Rhabditidae</taxon>
        <taxon>Peloderinae</taxon>
        <taxon>Caenorhabditis</taxon>
    </lineage>
</organism>
<dbReference type="OrthoDB" id="8959630at2759"/>
<evidence type="ECO:0000259" key="9">
    <source>
        <dbReference type="Pfam" id="PF02434"/>
    </source>
</evidence>
<dbReference type="Gene3D" id="3.90.550.50">
    <property type="match status" value="2"/>
</dbReference>
<dbReference type="Pfam" id="PF02434">
    <property type="entry name" value="Fringe"/>
    <property type="match status" value="2"/>
</dbReference>
<dbReference type="GO" id="GO:0016757">
    <property type="term" value="F:glycosyltransferase activity"/>
    <property type="evidence" value="ECO:0007669"/>
    <property type="project" value="UniProtKB-KW"/>
</dbReference>
<keyword evidence="8" id="KW-0732">Signal</keyword>
<evidence type="ECO:0000256" key="6">
    <source>
        <dbReference type="ARBA" id="ARBA00022989"/>
    </source>
</evidence>
<evidence type="ECO:0000256" key="4">
    <source>
        <dbReference type="ARBA" id="ARBA00022692"/>
    </source>
</evidence>
<comment type="subcellular location">
    <subcellularLocation>
        <location evidence="1">Membrane</location>
        <topology evidence="1">Single-pass type II membrane protein</topology>
    </subcellularLocation>
</comment>
<evidence type="ECO:0000313" key="11">
    <source>
        <dbReference type="Proteomes" id="UP000835052"/>
    </source>
</evidence>
<dbReference type="EMBL" id="CAJGYM010000002">
    <property type="protein sequence ID" value="CAD6185501.1"/>
    <property type="molecule type" value="Genomic_DNA"/>
</dbReference>
<sequence length="179" mass="20287">MRTASILLHCMVFYFHQSSIESKSPENDVIISVKTSGKFHQTRVMRLTETWWNDAPEQIFLFTDVDDEALNETLKGHLRNTRCGSGHDRFGTGGAGICLSRRAACRINEYLDENDFVSTCNRLGVPDDVTLGYIASVVLKTFLTNIESFHSHLEDLTFLPDSVIDKQILHADTRLFHPP</sequence>
<feature type="chain" id="PRO_5035890903" description="Fringe-like glycosyltransferase domain-containing protein" evidence="8">
    <location>
        <begin position="23"/>
        <end position="179"/>
    </location>
</feature>
<evidence type="ECO:0000313" key="10">
    <source>
        <dbReference type="EMBL" id="CAD6185501.1"/>
    </source>
</evidence>
<evidence type="ECO:0000256" key="2">
    <source>
        <dbReference type="ARBA" id="ARBA00022676"/>
    </source>
</evidence>
<keyword evidence="2" id="KW-0328">Glycosyltransferase</keyword>
<keyword evidence="7" id="KW-0472">Membrane</keyword>